<dbReference type="EMBL" id="JAINUF010000004">
    <property type="protein sequence ID" value="KAJ8365879.1"/>
    <property type="molecule type" value="Genomic_DNA"/>
</dbReference>
<dbReference type="Proteomes" id="UP001152622">
    <property type="component" value="Chromosome 4"/>
</dbReference>
<protein>
    <submittedName>
        <fullName evidence="1">Uncharacterized protein</fullName>
    </submittedName>
</protein>
<gene>
    <name evidence="1" type="ORF">SKAU_G00147100</name>
</gene>
<evidence type="ECO:0000313" key="2">
    <source>
        <dbReference type="Proteomes" id="UP001152622"/>
    </source>
</evidence>
<dbReference type="AlphaFoldDB" id="A0A9Q1FTS2"/>
<evidence type="ECO:0000313" key="1">
    <source>
        <dbReference type="EMBL" id="KAJ8365879.1"/>
    </source>
</evidence>
<name>A0A9Q1FTS2_SYNKA</name>
<accession>A0A9Q1FTS2</accession>
<comment type="caution">
    <text evidence="1">The sequence shown here is derived from an EMBL/GenBank/DDBJ whole genome shotgun (WGS) entry which is preliminary data.</text>
</comment>
<reference evidence="1" key="1">
    <citation type="journal article" date="2023" name="Science">
        <title>Genome structures resolve the early diversification of teleost fishes.</title>
        <authorList>
            <person name="Parey E."/>
            <person name="Louis A."/>
            <person name="Montfort J."/>
            <person name="Bouchez O."/>
            <person name="Roques C."/>
            <person name="Iampietro C."/>
            <person name="Lluch J."/>
            <person name="Castinel A."/>
            <person name="Donnadieu C."/>
            <person name="Desvignes T."/>
            <person name="Floi Bucao C."/>
            <person name="Jouanno E."/>
            <person name="Wen M."/>
            <person name="Mejri S."/>
            <person name="Dirks R."/>
            <person name="Jansen H."/>
            <person name="Henkel C."/>
            <person name="Chen W.J."/>
            <person name="Zahm M."/>
            <person name="Cabau C."/>
            <person name="Klopp C."/>
            <person name="Thompson A.W."/>
            <person name="Robinson-Rechavi M."/>
            <person name="Braasch I."/>
            <person name="Lecointre G."/>
            <person name="Bobe J."/>
            <person name="Postlethwait J.H."/>
            <person name="Berthelot C."/>
            <person name="Roest Crollius H."/>
            <person name="Guiguen Y."/>
        </authorList>
    </citation>
    <scope>NUCLEOTIDE SEQUENCE</scope>
    <source>
        <strain evidence="1">WJC10195</strain>
    </source>
</reference>
<keyword evidence="2" id="KW-1185">Reference proteome</keyword>
<proteinExistence type="predicted"/>
<organism evidence="1 2">
    <name type="scientific">Synaphobranchus kaupii</name>
    <name type="common">Kaup's arrowtooth eel</name>
    <dbReference type="NCBI Taxonomy" id="118154"/>
    <lineage>
        <taxon>Eukaryota</taxon>
        <taxon>Metazoa</taxon>
        <taxon>Chordata</taxon>
        <taxon>Craniata</taxon>
        <taxon>Vertebrata</taxon>
        <taxon>Euteleostomi</taxon>
        <taxon>Actinopterygii</taxon>
        <taxon>Neopterygii</taxon>
        <taxon>Teleostei</taxon>
        <taxon>Anguilliformes</taxon>
        <taxon>Synaphobranchidae</taxon>
        <taxon>Synaphobranchus</taxon>
    </lineage>
</organism>
<sequence>MNLKADDPCFTSIELQKQVHQSQNSVPLVRQGEKAREQRWDGMKAGVQAKHAQNATWRFLFVPEEAKTCRFSPATPDMSAQGVAIT</sequence>